<evidence type="ECO:0000313" key="15">
    <source>
        <dbReference type="Proteomes" id="UP000434036"/>
    </source>
</evidence>
<keyword evidence="6 11" id="KW-0378">Hydrolase</keyword>
<dbReference type="SUPFAM" id="SSF50156">
    <property type="entry name" value="PDZ domain-like"/>
    <property type="match status" value="1"/>
</dbReference>
<dbReference type="CDD" id="cd06163">
    <property type="entry name" value="S2P-M50_PDZ_RseP-like"/>
    <property type="match status" value="1"/>
</dbReference>
<feature type="transmembrane region" description="Helical" evidence="11">
    <location>
        <begin position="95"/>
        <end position="119"/>
    </location>
</feature>
<dbReference type="GO" id="GO:0006508">
    <property type="term" value="P:proteolysis"/>
    <property type="evidence" value="ECO:0007669"/>
    <property type="project" value="UniProtKB-KW"/>
</dbReference>
<evidence type="ECO:0000259" key="13">
    <source>
        <dbReference type="Pfam" id="PF17820"/>
    </source>
</evidence>
<dbReference type="Proteomes" id="UP000434036">
    <property type="component" value="Unassembled WGS sequence"/>
</dbReference>
<dbReference type="GO" id="GO:0016020">
    <property type="term" value="C:membrane"/>
    <property type="evidence" value="ECO:0007669"/>
    <property type="project" value="UniProtKB-SubCell"/>
</dbReference>
<dbReference type="Pfam" id="PF17820">
    <property type="entry name" value="PDZ_6"/>
    <property type="match status" value="1"/>
</dbReference>
<keyword evidence="11" id="KW-0479">Metal-binding</keyword>
<keyword evidence="4 14" id="KW-0645">Protease</keyword>
<evidence type="ECO:0000256" key="1">
    <source>
        <dbReference type="ARBA" id="ARBA00001947"/>
    </source>
</evidence>
<accession>A0A6N8U6Y7</accession>
<evidence type="ECO:0000259" key="12">
    <source>
        <dbReference type="Pfam" id="PF02163"/>
    </source>
</evidence>
<dbReference type="PANTHER" id="PTHR42837">
    <property type="entry name" value="REGULATOR OF SIGMA-E PROTEASE RSEP"/>
    <property type="match status" value="1"/>
</dbReference>
<name>A0A6N8U6Y7_9FIRM</name>
<keyword evidence="15" id="KW-1185">Reference proteome</keyword>
<dbReference type="EMBL" id="WUUQ01000002">
    <property type="protein sequence ID" value="MXQ73600.1"/>
    <property type="molecule type" value="Genomic_DNA"/>
</dbReference>
<evidence type="ECO:0000256" key="11">
    <source>
        <dbReference type="RuleBase" id="RU362031"/>
    </source>
</evidence>
<evidence type="ECO:0000256" key="4">
    <source>
        <dbReference type="ARBA" id="ARBA00022670"/>
    </source>
</evidence>
<feature type="domain" description="Peptidase M50" evidence="12">
    <location>
        <begin position="8"/>
        <end position="337"/>
    </location>
</feature>
<comment type="cofactor">
    <cofactor evidence="1 11">
        <name>Zn(2+)</name>
        <dbReference type="ChEBI" id="CHEBI:29105"/>
    </cofactor>
</comment>
<organism evidence="14 15">
    <name type="scientific">Copranaerobaculum intestinale</name>
    <dbReference type="NCBI Taxonomy" id="2692629"/>
    <lineage>
        <taxon>Bacteria</taxon>
        <taxon>Bacillati</taxon>
        <taxon>Bacillota</taxon>
        <taxon>Erysipelotrichia</taxon>
        <taxon>Erysipelotrichales</taxon>
        <taxon>Erysipelotrichaceae</taxon>
        <taxon>Copranaerobaculum</taxon>
    </lineage>
</organism>
<dbReference type="Pfam" id="PF02163">
    <property type="entry name" value="Peptidase_M50"/>
    <property type="match status" value="1"/>
</dbReference>
<dbReference type="PANTHER" id="PTHR42837:SF2">
    <property type="entry name" value="MEMBRANE METALLOPROTEASE ARASP2, CHLOROPLASTIC-RELATED"/>
    <property type="match status" value="1"/>
</dbReference>
<dbReference type="Gene3D" id="2.30.42.10">
    <property type="match status" value="1"/>
</dbReference>
<comment type="caution">
    <text evidence="14">The sequence shown here is derived from an EMBL/GenBank/DDBJ whole genome shotgun (WGS) entry which is preliminary data.</text>
</comment>
<keyword evidence="8 11" id="KW-1133">Transmembrane helix</keyword>
<reference evidence="14 15" key="2">
    <citation type="submission" date="2020-01" db="EMBL/GenBank/DDBJ databases">
        <title>Clostridiaceae sp. nov. isolated from the gut of human by culturomics.</title>
        <authorList>
            <person name="Chang Y."/>
        </authorList>
    </citation>
    <scope>NUCLEOTIDE SEQUENCE [LARGE SCALE GENOMIC DNA]</scope>
    <source>
        <strain evidence="14 15">DONG20-135</strain>
    </source>
</reference>
<evidence type="ECO:0000256" key="6">
    <source>
        <dbReference type="ARBA" id="ARBA00022801"/>
    </source>
</evidence>
<comment type="subcellular location">
    <subcellularLocation>
        <location evidence="2">Membrane</location>
        <topology evidence="2">Multi-pass membrane protein</topology>
    </subcellularLocation>
</comment>
<evidence type="ECO:0000256" key="3">
    <source>
        <dbReference type="ARBA" id="ARBA00007931"/>
    </source>
</evidence>
<dbReference type="InterPro" id="IPR004387">
    <property type="entry name" value="Pept_M50_Zn"/>
</dbReference>
<feature type="domain" description="PDZ" evidence="13">
    <location>
        <begin position="130"/>
        <end position="172"/>
    </location>
</feature>
<reference evidence="14 15" key="1">
    <citation type="submission" date="2019-12" db="EMBL/GenBank/DDBJ databases">
        <authorList>
            <person name="Yang R."/>
        </authorList>
    </citation>
    <scope>NUCLEOTIDE SEQUENCE [LARGE SCALE GENOMIC DNA]</scope>
    <source>
        <strain evidence="14 15">DONG20-135</strain>
    </source>
</reference>
<evidence type="ECO:0000313" key="14">
    <source>
        <dbReference type="EMBL" id="MXQ73600.1"/>
    </source>
</evidence>
<comment type="similarity">
    <text evidence="3 11">Belongs to the peptidase M50B family.</text>
</comment>
<keyword evidence="7 11" id="KW-0862">Zinc</keyword>
<dbReference type="NCBIfam" id="TIGR00054">
    <property type="entry name" value="RIP metalloprotease RseP"/>
    <property type="match status" value="1"/>
</dbReference>
<evidence type="ECO:0000256" key="2">
    <source>
        <dbReference type="ARBA" id="ARBA00004141"/>
    </source>
</evidence>
<gene>
    <name evidence="14" type="primary">rseP</name>
    <name evidence="14" type="ORF">GSF08_06590</name>
</gene>
<dbReference type="EC" id="3.4.24.-" evidence="11"/>
<dbReference type="InterPro" id="IPR008915">
    <property type="entry name" value="Peptidase_M50"/>
</dbReference>
<keyword evidence="10 11" id="KW-0472">Membrane</keyword>
<dbReference type="GO" id="GO:0046872">
    <property type="term" value="F:metal ion binding"/>
    <property type="evidence" value="ECO:0007669"/>
    <property type="project" value="UniProtKB-KW"/>
</dbReference>
<feature type="transmembrane region" description="Helical" evidence="11">
    <location>
        <begin position="276"/>
        <end position="296"/>
    </location>
</feature>
<evidence type="ECO:0000256" key="9">
    <source>
        <dbReference type="ARBA" id="ARBA00023049"/>
    </source>
</evidence>
<dbReference type="InterPro" id="IPR041489">
    <property type="entry name" value="PDZ_6"/>
</dbReference>
<feature type="transmembrane region" description="Helical" evidence="11">
    <location>
        <begin position="326"/>
        <end position="344"/>
    </location>
</feature>
<sequence>MNLMTIIYFVILLGVIVFIHELGHFIWAKRFGVYCSEFSIGMGPALYKKTIGETTYALRALPLGGYVQMAGEEGTDTEGIPFERTIKGIKVWKQVIVMAAGAVMNILLAWIIMVGISMYQGVVVQTPEPVVSSVQSGSPAEKAGFQANDRILKVSFHNGKKVIEPDTFDDIIMEMNNYPKSTAVYTVQRDGQTLEIACKPTYLKDENRYYIGANYTPVVKNIAWYESFKYGTQNLLDMTTSIFDALGNLIQGIGLNNLSGPVGIFEITAKTAANGLLSMLSLLALLSLNIGIFNLLPLPILDGGRIVLTLCEKVSGHKMSERFESAIMMVGVVMIIAIMVFATWNDLTRIF</sequence>
<evidence type="ECO:0000256" key="8">
    <source>
        <dbReference type="ARBA" id="ARBA00022989"/>
    </source>
</evidence>
<proteinExistence type="inferred from homology"/>
<feature type="transmembrane region" description="Helical" evidence="11">
    <location>
        <begin position="6"/>
        <end position="27"/>
    </location>
</feature>
<dbReference type="AlphaFoldDB" id="A0A6N8U6Y7"/>
<evidence type="ECO:0000256" key="10">
    <source>
        <dbReference type="ARBA" id="ARBA00023136"/>
    </source>
</evidence>
<evidence type="ECO:0000256" key="7">
    <source>
        <dbReference type="ARBA" id="ARBA00022833"/>
    </source>
</evidence>
<dbReference type="InterPro" id="IPR036034">
    <property type="entry name" value="PDZ_sf"/>
</dbReference>
<protein>
    <recommendedName>
        <fullName evidence="11">Zinc metalloprotease</fullName>
        <ecNumber evidence="11">3.4.24.-</ecNumber>
    </recommendedName>
</protein>
<dbReference type="GO" id="GO:0004222">
    <property type="term" value="F:metalloendopeptidase activity"/>
    <property type="evidence" value="ECO:0007669"/>
    <property type="project" value="InterPro"/>
</dbReference>
<evidence type="ECO:0000256" key="5">
    <source>
        <dbReference type="ARBA" id="ARBA00022692"/>
    </source>
</evidence>
<keyword evidence="5 11" id="KW-0812">Transmembrane</keyword>
<keyword evidence="9 11" id="KW-0482">Metalloprotease</keyword>
<dbReference type="RefSeq" id="WP_160625037.1">
    <property type="nucleotide sequence ID" value="NZ_WUUQ01000002.1"/>
</dbReference>